<dbReference type="InterPro" id="IPR020843">
    <property type="entry name" value="ER"/>
</dbReference>
<keyword evidence="2 4" id="KW-0479">Metal-binding</keyword>
<dbReference type="PROSITE" id="PS00059">
    <property type="entry name" value="ADH_ZINC"/>
    <property type="match status" value="1"/>
</dbReference>
<protein>
    <submittedName>
        <fullName evidence="6">Alcohol dehydrogenase catalytic domain-containing protein</fullName>
    </submittedName>
</protein>
<keyword evidence="4" id="KW-0862">Zinc</keyword>
<name>A0ABP6UYB8_9ACTN</name>
<comment type="caution">
    <text evidence="6">The sequence shown here is derived from an EMBL/GenBank/DDBJ whole genome shotgun (WGS) entry which is preliminary data.</text>
</comment>
<dbReference type="InterPro" id="IPR013149">
    <property type="entry name" value="ADH-like_C"/>
</dbReference>
<keyword evidence="3" id="KW-0560">Oxidoreductase</keyword>
<sequence>MKAILLTGPRTVTVAETAPPEPGPDEVLVRVTLLGLCGTDLGFYDGSSNYLHDGLKSYPFVPGHEWVGTVTGLGPHADPALAGQRVAGHNFRTCGRCPHCRAGRIRYCPDRSEIGVLGPLPGAGAQLITAPVSTLTRIPDALSDAAAALLEPTAAAVHAVDRLAVTARDRVAVLGAGTLGLAAAQVARHMGAPTVVFDPQPTARELAHGLGLRAEAVPTDADEEAYDAVIEASGSVAAVRSAVRMVASGGRVAQLGTPHRAVDGFDAAGLVIRDVTVHGVLSGIGYWDRLVTLVESGAVDLDALVDGVFPLDDLDAAFARLADGGRARPKVLVQVDPALGDVTGAPVPAASRDTAAGARR</sequence>
<evidence type="ECO:0000256" key="4">
    <source>
        <dbReference type="RuleBase" id="RU361277"/>
    </source>
</evidence>
<evidence type="ECO:0000256" key="3">
    <source>
        <dbReference type="ARBA" id="ARBA00023002"/>
    </source>
</evidence>
<proteinExistence type="inferred from homology"/>
<dbReference type="SMART" id="SM00829">
    <property type="entry name" value="PKS_ER"/>
    <property type="match status" value="1"/>
</dbReference>
<evidence type="ECO:0000313" key="7">
    <source>
        <dbReference type="Proteomes" id="UP001500707"/>
    </source>
</evidence>
<feature type="domain" description="Enoyl reductase (ER)" evidence="5">
    <location>
        <begin position="8"/>
        <end position="333"/>
    </location>
</feature>
<evidence type="ECO:0000259" key="5">
    <source>
        <dbReference type="SMART" id="SM00829"/>
    </source>
</evidence>
<dbReference type="RefSeq" id="WP_346179971.1">
    <property type="nucleotide sequence ID" value="NZ_BAABCE010000001.1"/>
</dbReference>
<comment type="similarity">
    <text evidence="4">Belongs to the zinc-containing alcohol dehydrogenase family.</text>
</comment>
<comment type="cofactor">
    <cofactor evidence="1 4">
        <name>Zn(2+)</name>
        <dbReference type="ChEBI" id="CHEBI:29105"/>
    </cofactor>
</comment>
<evidence type="ECO:0000313" key="6">
    <source>
        <dbReference type="EMBL" id="GAA3525325.1"/>
    </source>
</evidence>
<evidence type="ECO:0000256" key="2">
    <source>
        <dbReference type="ARBA" id="ARBA00022723"/>
    </source>
</evidence>
<organism evidence="6 7">
    <name type="scientific">Streptomyces osmaniensis</name>
    <dbReference type="NCBI Taxonomy" id="593134"/>
    <lineage>
        <taxon>Bacteria</taxon>
        <taxon>Bacillati</taxon>
        <taxon>Actinomycetota</taxon>
        <taxon>Actinomycetes</taxon>
        <taxon>Kitasatosporales</taxon>
        <taxon>Streptomycetaceae</taxon>
        <taxon>Streptomyces</taxon>
    </lineage>
</organism>
<dbReference type="EMBL" id="BAABCE010000001">
    <property type="protein sequence ID" value="GAA3525325.1"/>
    <property type="molecule type" value="Genomic_DNA"/>
</dbReference>
<evidence type="ECO:0000256" key="1">
    <source>
        <dbReference type="ARBA" id="ARBA00001947"/>
    </source>
</evidence>
<accession>A0ABP6UYB8</accession>
<dbReference type="Pfam" id="PF08240">
    <property type="entry name" value="ADH_N"/>
    <property type="match status" value="1"/>
</dbReference>
<dbReference type="Proteomes" id="UP001500707">
    <property type="component" value="Unassembled WGS sequence"/>
</dbReference>
<dbReference type="PANTHER" id="PTHR43401">
    <property type="entry name" value="L-THREONINE 3-DEHYDROGENASE"/>
    <property type="match status" value="1"/>
</dbReference>
<dbReference type="InterPro" id="IPR050129">
    <property type="entry name" value="Zn_alcohol_dh"/>
</dbReference>
<dbReference type="InterPro" id="IPR002328">
    <property type="entry name" value="ADH_Zn_CS"/>
</dbReference>
<keyword evidence="7" id="KW-1185">Reference proteome</keyword>
<reference evidence="7" key="1">
    <citation type="journal article" date="2019" name="Int. J. Syst. Evol. Microbiol.">
        <title>The Global Catalogue of Microorganisms (GCM) 10K type strain sequencing project: providing services to taxonomists for standard genome sequencing and annotation.</title>
        <authorList>
            <consortium name="The Broad Institute Genomics Platform"/>
            <consortium name="The Broad Institute Genome Sequencing Center for Infectious Disease"/>
            <person name="Wu L."/>
            <person name="Ma J."/>
        </authorList>
    </citation>
    <scope>NUCLEOTIDE SEQUENCE [LARGE SCALE GENOMIC DNA]</scope>
    <source>
        <strain evidence="7">JCM 17656</strain>
    </source>
</reference>
<dbReference type="PANTHER" id="PTHR43401:SF2">
    <property type="entry name" value="L-THREONINE 3-DEHYDROGENASE"/>
    <property type="match status" value="1"/>
</dbReference>
<dbReference type="InterPro" id="IPR013154">
    <property type="entry name" value="ADH-like_N"/>
</dbReference>
<dbReference type="Pfam" id="PF00107">
    <property type="entry name" value="ADH_zinc_N"/>
    <property type="match status" value="1"/>
</dbReference>
<gene>
    <name evidence="6" type="ORF">GCM10022295_04200</name>
</gene>